<dbReference type="GO" id="GO:0045892">
    <property type="term" value="P:negative regulation of DNA-templated transcription"/>
    <property type="evidence" value="ECO:0007669"/>
    <property type="project" value="UniProtKB-UniRule"/>
</dbReference>
<evidence type="ECO:0000256" key="13">
    <source>
        <dbReference type="RuleBase" id="RU003991"/>
    </source>
</evidence>
<dbReference type="GO" id="GO:0004252">
    <property type="term" value="F:serine-type endopeptidase activity"/>
    <property type="evidence" value="ECO:0007669"/>
    <property type="project" value="UniProtKB-UniRule"/>
</dbReference>
<dbReference type="InterPro" id="IPR006199">
    <property type="entry name" value="LexA_DNA-bd_dom"/>
</dbReference>
<name>A0A1E3X4W8_9BACT</name>
<comment type="catalytic activity">
    <reaction evidence="12">
        <text>Hydrolysis of Ala-|-Gly bond in repressor LexA.</text>
        <dbReference type="EC" id="3.4.21.88"/>
    </reaction>
</comment>
<organism evidence="16 17">
    <name type="scientific">Candidatus Scalindua rubra</name>
    <dbReference type="NCBI Taxonomy" id="1872076"/>
    <lineage>
        <taxon>Bacteria</taxon>
        <taxon>Pseudomonadati</taxon>
        <taxon>Planctomycetota</taxon>
        <taxon>Candidatus Brocadiia</taxon>
        <taxon>Candidatus Brocadiales</taxon>
        <taxon>Candidatus Scalinduaceae</taxon>
        <taxon>Candidatus Scalindua</taxon>
    </lineage>
</organism>
<dbReference type="InterPro" id="IPR006200">
    <property type="entry name" value="LexA"/>
</dbReference>
<reference evidence="16 17" key="1">
    <citation type="submission" date="2016-07" db="EMBL/GenBank/DDBJ databases">
        <title>Draft genome of Scalindua rubra, obtained from a brine-seawater interface in the Red Sea, sheds light on salt adaptation in anammox bacteria.</title>
        <authorList>
            <person name="Speth D.R."/>
            <person name="Lagkouvardos I."/>
            <person name="Wang Y."/>
            <person name="Qian P.-Y."/>
            <person name="Dutilh B.E."/>
            <person name="Jetten M.S."/>
        </authorList>
    </citation>
    <scope>NUCLEOTIDE SEQUENCE [LARGE SCALE GENOMIC DNA]</scope>
    <source>
        <strain evidence="16">BSI-1</strain>
    </source>
</reference>
<accession>A0A1E3X4W8</accession>
<protein>
    <recommendedName>
        <fullName evidence="12">LexA repressor</fullName>
        <ecNumber evidence="12">3.4.21.88</ecNumber>
    </recommendedName>
</protein>
<evidence type="ECO:0000259" key="14">
    <source>
        <dbReference type="Pfam" id="PF00717"/>
    </source>
</evidence>
<dbReference type="NCBIfam" id="TIGR00498">
    <property type="entry name" value="lexA"/>
    <property type="match status" value="1"/>
</dbReference>
<proteinExistence type="inferred from homology"/>
<keyword evidence="2 12" id="KW-0678">Repressor</keyword>
<evidence type="ECO:0000256" key="12">
    <source>
        <dbReference type="HAMAP-Rule" id="MF_00015"/>
    </source>
</evidence>
<dbReference type="PANTHER" id="PTHR33516:SF2">
    <property type="entry name" value="LEXA REPRESSOR-RELATED"/>
    <property type="match status" value="1"/>
</dbReference>
<feature type="DNA-binding region" description="H-T-H motif" evidence="12">
    <location>
        <begin position="27"/>
        <end position="47"/>
    </location>
</feature>
<comment type="subunit">
    <text evidence="12">Homodimer.</text>
</comment>
<dbReference type="InterPro" id="IPR036388">
    <property type="entry name" value="WH-like_DNA-bd_sf"/>
</dbReference>
<dbReference type="Pfam" id="PF01726">
    <property type="entry name" value="LexA_DNA_bind"/>
    <property type="match status" value="1"/>
</dbReference>
<evidence type="ECO:0000256" key="8">
    <source>
        <dbReference type="ARBA" id="ARBA00023125"/>
    </source>
</evidence>
<dbReference type="HAMAP" id="MF_00015">
    <property type="entry name" value="LexA"/>
    <property type="match status" value="1"/>
</dbReference>
<feature type="site" description="Cleavage; by autolysis" evidence="12">
    <location>
        <begin position="86"/>
        <end position="87"/>
    </location>
</feature>
<dbReference type="GO" id="GO:0006281">
    <property type="term" value="P:DNA repair"/>
    <property type="evidence" value="ECO:0007669"/>
    <property type="project" value="UniProtKB-UniRule"/>
</dbReference>
<keyword evidence="6 12" id="KW-0068">Autocatalytic cleavage</keyword>
<comment type="caution">
    <text evidence="16">The sequence shown here is derived from an EMBL/GenBank/DDBJ whole genome shotgun (WGS) entry which is preliminary data.</text>
</comment>
<evidence type="ECO:0000256" key="10">
    <source>
        <dbReference type="ARBA" id="ARBA00023204"/>
    </source>
</evidence>
<dbReference type="InterPro" id="IPR039418">
    <property type="entry name" value="LexA-like"/>
</dbReference>
<evidence type="ECO:0000256" key="9">
    <source>
        <dbReference type="ARBA" id="ARBA00023163"/>
    </source>
</evidence>
<evidence type="ECO:0000256" key="4">
    <source>
        <dbReference type="ARBA" id="ARBA00022763"/>
    </source>
</evidence>
<evidence type="ECO:0000256" key="1">
    <source>
        <dbReference type="ARBA" id="ARBA00007484"/>
    </source>
</evidence>
<dbReference type="Proteomes" id="UP000094056">
    <property type="component" value="Unassembled WGS sequence"/>
</dbReference>
<keyword evidence="4 12" id="KW-0227">DNA damage</keyword>
<dbReference type="GO" id="GO:0006260">
    <property type="term" value="P:DNA replication"/>
    <property type="evidence" value="ECO:0007669"/>
    <property type="project" value="UniProtKB-UniRule"/>
</dbReference>
<feature type="active site" description="For autocatalytic cleavage activity" evidence="12">
    <location>
        <position position="120"/>
    </location>
</feature>
<keyword evidence="5 12" id="KW-0378">Hydrolase</keyword>
<dbReference type="InterPro" id="IPR015927">
    <property type="entry name" value="Peptidase_S24_S26A/B/C"/>
</dbReference>
<evidence type="ECO:0000256" key="7">
    <source>
        <dbReference type="ARBA" id="ARBA00023015"/>
    </source>
</evidence>
<dbReference type="SUPFAM" id="SSF51306">
    <property type="entry name" value="LexA/Signal peptidase"/>
    <property type="match status" value="1"/>
</dbReference>
<keyword evidence="10 12" id="KW-0234">DNA repair</keyword>
<evidence type="ECO:0000313" key="16">
    <source>
        <dbReference type="EMBL" id="ODS30661.1"/>
    </source>
</evidence>
<evidence type="ECO:0000313" key="17">
    <source>
        <dbReference type="Proteomes" id="UP000094056"/>
    </source>
</evidence>
<dbReference type="InterPro" id="IPR036286">
    <property type="entry name" value="LexA/Signal_pep-like_sf"/>
</dbReference>
<dbReference type="EC" id="3.4.21.88" evidence="12"/>
<dbReference type="PANTHER" id="PTHR33516">
    <property type="entry name" value="LEXA REPRESSOR"/>
    <property type="match status" value="1"/>
</dbReference>
<evidence type="ECO:0000256" key="2">
    <source>
        <dbReference type="ARBA" id="ARBA00022491"/>
    </source>
</evidence>
<dbReference type="GO" id="GO:0006508">
    <property type="term" value="P:proteolysis"/>
    <property type="evidence" value="ECO:0007669"/>
    <property type="project" value="InterPro"/>
</dbReference>
<keyword evidence="11 12" id="KW-0742">SOS response</keyword>
<dbReference type="Gene3D" id="1.10.10.10">
    <property type="entry name" value="Winged helix-like DNA-binding domain superfamily/Winged helix DNA-binding domain"/>
    <property type="match status" value="1"/>
</dbReference>
<evidence type="ECO:0000256" key="6">
    <source>
        <dbReference type="ARBA" id="ARBA00022813"/>
    </source>
</evidence>
<dbReference type="Gene3D" id="2.10.109.10">
    <property type="entry name" value="Umud Fragment, subunit A"/>
    <property type="match status" value="1"/>
</dbReference>
<dbReference type="GO" id="GO:0003677">
    <property type="term" value="F:DNA binding"/>
    <property type="evidence" value="ECO:0007669"/>
    <property type="project" value="UniProtKB-UniRule"/>
</dbReference>
<feature type="domain" description="LexA repressor DNA-binding" evidence="15">
    <location>
        <begin position="2"/>
        <end position="60"/>
    </location>
</feature>
<feature type="domain" description="Peptidase S24/S26A/S26B/S26C" evidence="14">
    <location>
        <begin position="80"/>
        <end position="192"/>
    </location>
</feature>
<comment type="function">
    <text evidence="12">Represses a number of genes involved in the response to DNA damage (SOS response), including recA and lexA. In the presence of single-stranded DNA, RecA interacts with LexA causing an autocatalytic cleavage which disrupts the DNA-binding part of LexA, leading to derepression of the SOS regulon and eventually DNA repair.</text>
</comment>
<dbReference type="GO" id="GO:0009432">
    <property type="term" value="P:SOS response"/>
    <property type="evidence" value="ECO:0007669"/>
    <property type="project" value="UniProtKB-UniRule"/>
</dbReference>
<comment type="similarity">
    <text evidence="1 12 13">Belongs to the peptidase S24 family.</text>
</comment>
<dbReference type="PRINTS" id="PR00726">
    <property type="entry name" value="LEXASERPTASE"/>
</dbReference>
<evidence type="ECO:0000256" key="11">
    <source>
        <dbReference type="ARBA" id="ARBA00023236"/>
    </source>
</evidence>
<dbReference type="InterPro" id="IPR036390">
    <property type="entry name" value="WH_DNA-bd_sf"/>
</dbReference>
<keyword evidence="9 12" id="KW-0804">Transcription</keyword>
<dbReference type="FunFam" id="2.10.109.10:FF:000001">
    <property type="entry name" value="LexA repressor"/>
    <property type="match status" value="1"/>
</dbReference>
<sequence length="198" mass="22458">MHLTPRQKEIFLYIQSYIKRNNVSPTYDDIRKQFGFSSLNSVFKHMKQLEDKGVIYIRPKNKKRAITLVDHGAPSINVRLLGTIAAGEPIEAIEDVENIAIPQEMLGKGENFCLKVKGDSMIGDGIHDGDIVIINKRNFADNNEMVAALIDNEATLKRFYKRKGGVELRQANPSMKPIKIKSREFKILGVVMGLIRKY</sequence>
<keyword evidence="3 12" id="KW-0235">DNA replication</keyword>
<evidence type="ECO:0000259" key="15">
    <source>
        <dbReference type="Pfam" id="PF01726"/>
    </source>
</evidence>
<keyword evidence="7 12" id="KW-0805">Transcription regulation</keyword>
<keyword evidence="8 12" id="KW-0238">DNA-binding</keyword>
<evidence type="ECO:0000256" key="3">
    <source>
        <dbReference type="ARBA" id="ARBA00022705"/>
    </source>
</evidence>
<feature type="active site" description="For autocatalytic cleavage activity" evidence="12">
    <location>
        <position position="157"/>
    </location>
</feature>
<dbReference type="PATRIC" id="fig|1872076.5.peg.5052"/>
<dbReference type="CDD" id="cd06529">
    <property type="entry name" value="S24_LexA-like"/>
    <property type="match status" value="1"/>
</dbReference>
<dbReference type="EMBL" id="MAYW01000191">
    <property type="protein sequence ID" value="ODS30661.1"/>
    <property type="molecule type" value="Genomic_DNA"/>
</dbReference>
<dbReference type="InterPro" id="IPR006197">
    <property type="entry name" value="Peptidase_S24_LexA"/>
</dbReference>
<dbReference type="AlphaFoldDB" id="A0A1E3X4W8"/>
<dbReference type="SUPFAM" id="SSF46785">
    <property type="entry name" value="Winged helix' DNA-binding domain"/>
    <property type="match status" value="1"/>
</dbReference>
<dbReference type="InterPro" id="IPR050077">
    <property type="entry name" value="LexA_repressor"/>
</dbReference>
<gene>
    <name evidence="12" type="primary">lexA</name>
    <name evidence="16" type="ORF">SCARUB_04231</name>
</gene>
<dbReference type="Pfam" id="PF00717">
    <property type="entry name" value="Peptidase_S24"/>
    <property type="match status" value="1"/>
</dbReference>
<evidence type="ECO:0000256" key="5">
    <source>
        <dbReference type="ARBA" id="ARBA00022801"/>
    </source>
</evidence>